<evidence type="ECO:0000313" key="1">
    <source>
        <dbReference type="EMBL" id="KAG0550905.1"/>
    </source>
</evidence>
<name>A0A921S3Y6_SORBI</name>
<dbReference type="Proteomes" id="UP000807115">
    <property type="component" value="Chromosome 1"/>
</dbReference>
<reference evidence="1" key="2">
    <citation type="submission" date="2020-10" db="EMBL/GenBank/DDBJ databases">
        <authorList>
            <person name="Cooper E.A."/>
            <person name="Brenton Z.W."/>
            <person name="Flinn B.S."/>
            <person name="Jenkins J."/>
            <person name="Shu S."/>
            <person name="Flowers D."/>
            <person name="Luo F."/>
            <person name="Wang Y."/>
            <person name="Xia P."/>
            <person name="Barry K."/>
            <person name="Daum C."/>
            <person name="Lipzen A."/>
            <person name="Yoshinaga Y."/>
            <person name="Schmutz J."/>
            <person name="Saski C."/>
            <person name="Vermerris W."/>
            <person name="Kresovich S."/>
        </authorList>
    </citation>
    <scope>NUCLEOTIDE SEQUENCE</scope>
</reference>
<reference evidence="1" key="1">
    <citation type="journal article" date="2019" name="BMC Genomics">
        <title>A new reference genome for Sorghum bicolor reveals high levels of sequence similarity between sweet and grain genotypes: implications for the genetics of sugar metabolism.</title>
        <authorList>
            <person name="Cooper E.A."/>
            <person name="Brenton Z.W."/>
            <person name="Flinn B.S."/>
            <person name="Jenkins J."/>
            <person name="Shu S."/>
            <person name="Flowers D."/>
            <person name="Luo F."/>
            <person name="Wang Y."/>
            <person name="Xia P."/>
            <person name="Barry K."/>
            <person name="Daum C."/>
            <person name="Lipzen A."/>
            <person name="Yoshinaga Y."/>
            <person name="Schmutz J."/>
            <person name="Saski C."/>
            <person name="Vermerris W."/>
            <person name="Kresovich S."/>
        </authorList>
    </citation>
    <scope>NUCLEOTIDE SEQUENCE</scope>
</reference>
<protein>
    <submittedName>
        <fullName evidence="1">Uncharacterized protein</fullName>
    </submittedName>
</protein>
<proteinExistence type="predicted"/>
<dbReference type="AlphaFoldDB" id="A0A921S3Y6"/>
<dbReference type="EMBL" id="CM027680">
    <property type="protein sequence ID" value="KAG0550905.1"/>
    <property type="molecule type" value="Genomic_DNA"/>
</dbReference>
<accession>A0A921S3Y6</accession>
<sequence length="212" mass="23209">MAASPRLRTASRPAHTRLGWEHVGCGDCQVIGGGRGVAIVSVCYRPWRWLLRQHGEVAWHPPRAPRLLDGMPQQHLCWKTNSGQLAFRLDVQKMNFQHPLATAALQQRAGDSAWRLTLSALASLVSTPFIHPLQGERLSYTGGPGDDRLSCLTVDSLSTGISSLRSIHPSFTAELSSLPTSRDTIQGRTRKLTLLPSGGILQQQSDGTYPRS</sequence>
<comment type="caution">
    <text evidence="1">The sequence shown here is derived from an EMBL/GenBank/DDBJ whole genome shotgun (WGS) entry which is preliminary data.</text>
</comment>
<evidence type="ECO:0000313" key="2">
    <source>
        <dbReference type="Proteomes" id="UP000807115"/>
    </source>
</evidence>
<gene>
    <name evidence="1" type="ORF">BDA96_01G377900</name>
</gene>
<organism evidence="1 2">
    <name type="scientific">Sorghum bicolor</name>
    <name type="common">Sorghum</name>
    <name type="synonym">Sorghum vulgare</name>
    <dbReference type="NCBI Taxonomy" id="4558"/>
    <lineage>
        <taxon>Eukaryota</taxon>
        <taxon>Viridiplantae</taxon>
        <taxon>Streptophyta</taxon>
        <taxon>Embryophyta</taxon>
        <taxon>Tracheophyta</taxon>
        <taxon>Spermatophyta</taxon>
        <taxon>Magnoliopsida</taxon>
        <taxon>Liliopsida</taxon>
        <taxon>Poales</taxon>
        <taxon>Poaceae</taxon>
        <taxon>PACMAD clade</taxon>
        <taxon>Panicoideae</taxon>
        <taxon>Andropogonodae</taxon>
        <taxon>Andropogoneae</taxon>
        <taxon>Sorghinae</taxon>
        <taxon>Sorghum</taxon>
    </lineage>
</organism>